<dbReference type="EnsemblPlants" id="LPERR11G08040.1">
    <property type="protein sequence ID" value="LPERR11G08040.1"/>
    <property type="gene ID" value="LPERR11G08040"/>
</dbReference>
<reference evidence="3" key="2">
    <citation type="submission" date="2013-12" db="EMBL/GenBank/DDBJ databases">
        <authorList>
            <person name="Yu Y."/>
            <person name="Lee S."/>
            <person name="de Baynast K."/>
            <person name="Wissotski M."/>
            <person name="Liu L."/>
            <person name="Talag J."/>
            <person name="Goicoechea J."/>
            <person name="Angelova A."/>
            <person name="Jetty R."/>
            <person name="Kudrna D."/>
            <person name="Golser W."/>
            <person name="Rivera L."/>
            <person name="Zhang J."/>
            <person name="Wing R."/>
        </authorList>
    </citation>
    <scope>NUCLEOTIDE SEQUENCE</scope>
</reference>
<dbReference type="Gramene" id="LPERR11G08040.1">
    <property type="protein sequence ID" value="LPERR11G08040.1"/>
    <property type="gene ID" value="LPERR11G08040"/>
</dbReference>
<feature type="compositionally biased region" description="Polar residues" evidence="1">
    <location>
        <begin position="1"/>
        <end position="11"/>
    </location>
</feature>
<evidence type="ECO:0000313" key="3">
    <source>
        <dbReference type="Proteomes" id="UP000032180"/>
    </source>
</evidence>
<dbReference type="HOGENOM" id="CLU_2561578_0_0_1"/>
<proteinExistence type="predicted"/>
<dbReference type="Proteomes" id="UP000032180">
    <property type="component" value="Chromosome 11"/>
</dbReference>
<feature type="region of interest" description="Disordered" evidence="1">
    <location>
        <begin position="49"/>
        <end position="82"/>
    </location>
</feature>
<evidence type="ECO:0000313" key="2">
    <source>
        <dbReference type="EnsemblPlants" id="LPERR11G08040.1"/>
    </source>
</evidence>
<accession>A0A0D9XR29</accession>
<keyword evidence="3" id="KW-1185">Reference proteome</keyword>
<organism evidence="2 3">
    <name type="scientific">Leersia perrieri</name>
    <dbReference type="NCBI Taxonomy" id="77586"/>
    <lineage>
        <taxon>Eukaryota</taxon>
        <taxon>Viridiplantae</taxon>
        <taxon>Streptophyta</taxon>
        <taxon>Embryophyta</taxon>
        <taxon>Tracheophyta</taxon>
        <taxon>Spermatophyta</taxon>
        <taxon>Magnoliopsida</taxon>
        <taxon>Liliopsida</taxon>
        <taxon>Poales</taxon>
        <taxon>Poaceae</taxon>
        <taxon>BOP clade</taxon>
        <taxon>Oryzoideae</taxon>
        <taxon>Oryzeae</taxon>
        <taxon>Oryzinae</taxon>
        <taxon>Leersia</taxon>
    </lineage>
</organism>
<sequence>MDSSIAGNPSKQPEIPIQESEGDYLHEWPAAAASCAACGDGGELRHAEVRTPERLLDEQAPGAGEGEGRGPRRVPIDFLSGR</sequence>
<reference evidence="2" key="3">
    <citation type="submission" date="2015-04" db="UniProtKB">
        <authorList>
            <consortium name="EnsemblPlants"/>
        </authorList>
    </citation>
    <scope>IDENTIFICATION</scope>
</reference>
<protein>
    <submittedName>
        <fullName evidence="2">Uncharacterized protein</fullName>
    </submittedName>
</protein>
<evidence type="ECO:0000256" key="1">
    <source>
        <dbReference type="SAM" id="MobiDB-lite"/>
    </source>
</evidence>
<feature type="region of interest" description="Disordered" evidence="1">
    <location>
        <begin position="1"/>
        <end position="21"/>
    </location>
</feature>
<dbReference type="AlphaFoldDB" id="A0A0D9XR29"/>
<name>A0A0D9XR29_9ORYZ</name>
<reference evidence="2 3" key="1">
    <citation type="submission" date="2012-08" db="EMBL/GenBank/DDBJ databases">
        <title>Oryza genome evolution.</title>
        <authorList>
            <person name="Wing R.A."/>
        </authorList>
    </citation>
    <scope>NUCLEOTIDE SEQUENCE</scope>
</reference>